<dbReference type="InterPro" id="IPR012505">
    <property type="entry name" value="YbbR"/>
</dbReference>
<reference evidence="2 3" key="1">
    <citation type="submission" date="2019-10" db="EMBL/GenBank/DDBJ databases">
        <authorList>
            <person name="Dong K."/>
        </authorList>
    </citation>
    <scope>NUCLEOTIDE SEQUENCE [LARGE SCALE GENOMIC DNA]</scope>
    <source>
        <strain evidence="2 3">DSM 28960</strain>
    </source>
</reference>
<feature type="chain" id="PRO_5039042270" description="YbbR-like domain-containing protein" evidence="1">
    <location>
        <begin position="30"/>
        <end position="318"/>
    </location>
</feature>
<evidence type="ECO:0000256" key="1">
    <source>
        <dbReference type="SAM" id="SignalP"/>
    </source>
</evidence>
<comment type="caution">
    <text evidence="2">The sequence shown here is derived from an EMBL/GenBank/DDBJ whole genome shotgun (WGS) entry which is preliminary data.</text>
</comment>
<dbReference type="OrthoDB" id="2960905at2"/>
<protein>
    <recommendedName>
        <fullName evidence="4">YbbR-like domain-containing protein</fullName>
    </recommendedName>
</protein>
<dbReference type="RefSeq" id="WP_153496795.1">
    <property type="nucleotide sequence ID" value="NZ_CAXYUY010000003.1"/>
</dbReference>
<dbReference type="Gene3D" id="2.170.120.30">
    <property type="match status" value="1"/>
</dbReference>
<accession>A0A7X1Z9F2</accession>
<dbReference type="Gene3D" id="2.170.120.40">
    <property type="entry name" value="YbbR-like domain"/>
    <property type="match status" value="2"/>
</dbReference>
<dbReference type="Proteomes" id="UP000439550">
    <property type="component" value="Unassembled WGS sequence"/>
</dbReference>
<evidence type="ECO:0008006" key="4">
    <source>
        <dbReference type="Google" id="ProtNLM"/>
    </source>
</evidence>
<organism evidence="2 3">
    <name type="scientific">Lactococcus hircilactis</name>
    <dbReference type="NCBI Taxonomy" id="1494462"/>
    <lineage>
        <taxon>Bacteria</taxon>
        <taxon>Bacillati</taxon>
        <taxon>Bacillota</taxon>
        <taxon>Bacilli</taxon>
        <taxon>Lactobacillales</taxon>
        <taxon>Streptococcaceae</taxon>
        <taxon>Lactococcus</taxon>
    </lineage>
</organism>
<dbReference type="AlphaFoldDB" id="A0A7X1Z9F2"/>
<evidence type="ECO:0000313" key="2">
    <source>
        <dbReference type="EMBL" id="MQW40137.1"/>
    </source>
</evidence>
<proteinExistence type="predicted"/>
<name>A0A7X1Z9F2_9LACT</name>
<dbReference type="PANTHER" id="PTHR37804">
    <property type="entry name" value="CDAA REGULATORY PROTEIN CDAR"/>
    <property type="match status" value="1"/>
</dbReference>
<evidence type="ECO:0000313" key="3">
    <source>
        <dbReference type="Proteomes" id="UP000439550"/>
    </source>
</evidence>
<dbReference type="PANTHER" id="PTHR37804:SF1">
    <property type="entry name" value="CDAA REGULATORY PROTEIN CDAR"/>
    <property type="match status" value="1"/>
</dbReference>
<gene>
    <name evidence="2" type="ORF">GHI93_09380</name>
</gene>
<sequence length="318" mass="34571">MRNKFFTSKFFYILTSVFFAIVLFFNANATAVRNDGNTSGNSVYTATVTNVPIELKYDSNKYFVSTSTSAATVHLSGYNRLQITNETSEDTRNFYLSIDLNHASEGTNAYPIKVEALPSGVKADIVPSTIEVTIEQKAAQEFNVVPKVDKSQIPTGYTVSSIELSEQSVNVTAGKQSITKIHAIEADLPSDALLTNNFNGKVALRAVDEKGKTLPAQISPANIRMKVYVKRLSKEVPIRVNLTGTLDPSLSGMETSLASDNVKIFGEKAALDKISDVVATVDMTGIKESKKVKVSLKAQGVTVYPNTIEVTLTPKVKK</sequence>
<dbReference type="InterPro" id="IPR053154">
    <property type="entry name" value="c-di-AMP_regulator"/>
</dbReference>
<keyword evidence="3" id="KW-1185">Reference proteome</keyword>
<dbReference type="Pfam" id="PF07949">
    <property type="entry name" value="YbbR"/>
    <property type="match status" value="3"/>
</dbReference>
<feature type="signal peptide" evidence="1">
    <location>
        <begin position="1"/>
        <end position="29"/>
    </location>
</feature>
<keyword evidence="1" id="KW-0732">Signal</keyword>
<dbReference type="EMBL" id="WITJ01000012">
    <property type="protein sequence ID" value="MQW40137.1"/>
    <property type="molecule type" value="Genomic_DNA"/>
</dbReference>